<evidence type="ECO:0000313" key="1">
    <source>
        <dbReference type="Proteomes" id="UP000095286"/>
    </source>
</evidence>
<protein>
    <submittedName>
        <fullName evidence="2">SOAR domain-containing protein</fullName>
    </submittedName>
</protein>
<sequence>MAEKKLEETSISSLDSSIQPLLRRTYELEYSHIQQQKMECLTEMREAKDLVDKFRKKQSGVMYSLKLATGASSGTEVIDTKIFSLKTRMEKITLALDECNQRWTEIENISGLPIIMTNVGGK</sequence>
<reference evidence="2" key="1">
    <citation type="submission" date="2016-11" db="UniProtKB">
        <authorList>
            <consortium name="WormBaseParasite"/>
        </authorList>
    </citation>
    <scope>IDENTIFICATION</scope>
    <source>
        <strain evidence="2">KR3021</strain>
    </source>
</reference>
<proteinExistence type="predicted"/>
<accession>A0AC35TMI7</accession>
<evidence type="ECO:0000313" key="2">
    <source>
        <dbReference type="WBParaSite" id="RSKR_0000222400.1"/>
    </source>
</evidence>
<organism evidence="1 2">
    <name type="scientific">Rhabditophanes sp. KR3021</name>
    <dbReference type="NCBI Taxonomy" id="114890"/>
    <lineage>
        <taxon>Eukaryota</taxon>
        <taxon>Metazoa</taxon>
        <taxon>Ecdysozoa</taxon>
        <taxon>Nematoda</taxon>
        <taxon>Chromadorea</taxon>
        <taxon>Rhabditida</taxon>
        <taxon>Tylenchina</taxon>
        <taxon>Panagrolaimomorpha</taxon>
        <taxon>Strongyloidoidea</taxon>
        <taxon>Alloionematidae</taxon>
        <taxon>Rhabditophanes</taxon>
    </lineage>
</organism>
<dbReference type="Proteomes" id="UP000095286">
    <property type="component" value="Unplaced"/>
</dbReference>
<dbReference type="WBParaSite" id="RSKR_0000222400.1">
    <property type="protein sequence ID" value="RSKR_0000222400.1"/>
    <property type="gene ID" value="RSKR_0000222400"/>
</dbReference>
<name>A0AC35TMI7_9BILA</name>